<accession>A0A917YLH2</accession>
<reference evidence="1 2" key="1">
    <citation type="journal article" date="2014" name="Int. J. Syst. Evol. Microbiol.">
        <title>Complete genome sequence of Corynebacterium casei LMG S-19264T (=DSM 44701T), isolated from a smear-ripened cheese.</title>
        <authorList>
            <consortium name="US DOE Joint Genome Institute (JGI-PGF)"/>
            <person name="Walter F."/>
            <person name="Albersmeier A."/>
            <person name="Kalinowski J."/>
            <person name="Ruckert C."/>
        </authorList>
    </citation>
    <scope>NUCLEOTIDE SEQUENCE [LARGE SCALE GENOMIC DNA]</scope>
    <source>
        <strain evidence="1 2">CGMCC 1.7029</strain>
    </source>
</reference>
<dbReference type="Gene3D" id="3.40.630.40">
    <property type="entry name" value="Zn-dependent exopeptidases"/>
    <property type="match status" value="1"/>
</dbReference>
<protein>
    <submittedName>
        <fullName evidence="1">N-formylglutamate amidohydrolase</fullName>
    </submittedName>
</protein>
<gene>
    <name evidence="1" type="ORF">GCM10010991_19700</name>
</gene>
<dbReference type="SUPFAM" id="SSF53187">
    <property type="entry name" value="Zn-dependent exopeptidases"/>
    <property type="match status" value="1"/>
</dbReference>
<proteinExistence type="predicted"/>
<dbReference type="Proteomes" id="UP000598196">
    <property type="component" value="Unassembled WGS sequence"/>
</dbReference>
<name>A0A917YLH2_9RHOB</name>
<evidence type="ECO:0000313" key="1">
    <source>
        <dbReference type="EMBL" id="GGO32343.1"/>
    </source>
</evidence>
<dbReference type="EMBL" id="BMLP01000003">
    <property type="protein sequence ID" value="GGO32343.1"/>
    <property type="molecule type" value="Genomic_DNA"/>
</dbReference>
<dbReference type="RefSeq" id="WP_146286699.1">
    <property type="nucleotide sequence ID" value="NZ_BMLP01000003.1"/>
</dbReference>
<dbReference type="InterPro" id="IPR007709">
    <property type="entry name" value="N-FG_amidohydro"/>
</dbReference>
<sequence length="290" mass="32056">MTLRTVTEAYELIRPQRLAVPLVFSSPHSGRDYPEHFLARSVLDARVIRSSEDAYVDELFAAAPAHGAPLLLARVPRAYVDLNRAADEFDPALIEGVQRAPHNPRISSGLGVIPRVVAQGRPIYHGKIPRSEADLRIARYWHPYHAALHALTDEATRRFGQSVLIDCHSMPREALEGQVRPGFARPEVVLGDRYGAAAGREVVDRLEQAFRSAGLRVARNSPFAGAYIAQAYGRPSRRQHVVQVEIDRSLYLDEAQVLRSADFDAFRKLVDGVVATVVAGFRPNTALAAE</sequence>
<organism evidence="1 2">
    <name type="scientific">Gemmobacter aquaticus</name>
    <dbReference type="NCBI Taxonomy" id="490185"/>
    <lineage>
        <taxon>Bacteria</taxon>
        <taxon>Pseudomonadati</taxon>
        <taxon>Pseudomonadota</taxon>
        <taxon>Alphaproteobacteria</taxon>
        <taxon>Rhodobacterales</taxon>
        <taxon>Paracoccaceae</taxon>
        <taxon>Gemmobacter</taxon>
    </lineage>
</organism>
<evidence type="ECO:0000313" key="2">
    <source>
        <dbReference type="Proteomes" id="UP000598196"/>
    </source>
</evidence>
<keyword evidence="2" id="KW-1185">Reference proteome</keyword>
<dbReference type="OrthoDB" id="9802050at2"/>
<comment type="caution">
    <text evidence="1">The sequence shown here is derived from an EMBL/GenBank/DDBJ whole genome shotgun (WGS) entry which is preliminary data.</text>
</comment>
<dbReference type="Pfam" id="PF05013">
    <property type="entry name" value="FGase"/>
    <property type="match status" value="1"/>
</dbReference>
<dbReference type="AlphaFoldDB" id="A0A917YLH2"/>